<protein>
    <submittedName>
        <fullName evidence="5">N-acetyltransferase domain-containing protein</fullName>
    </submittedName>
</protein>
<organism evidence="4 5">
    <name type="scientific">Ditylenchus dipsaci</name>
    <dbReference type="NCBI Taxonomy" id="166011"/>
    <lineage>
        <taxon>Eukaryota</taxon>
        <taxon>Metazoa</taxon>
        <taxon>Ecdysozoa</taxon>
        <taxon>Nematoda</taxon>
        <taxon>Chromadorea</taxon>
        <taxon>Rhabditida</taxon>
        <taxon>Tylenchina</taxon>
        <taxon>Tylenchomorpha</taxon>
        <taxon>Sphaerularioidea</taxon>
        <taxon>Anguinidae</taxon>
        <taxon>Anguininae</taxon>
        <taxon>Ditylenchus</taxon>
    </lineage>
</organism>
<evidence type="ECO:0000256" key="2">
    <source>
        <dbReference type="ARBA" id="ARBA00023315"/>
    </source>
</evidence>
<dbReference type="PROSITE" id="PS51186">
    <property type="entry name" value="GNAT"/>
    <property type="match status" value="1"/>
</dbReference>
<dbReference type="PANTHER" id="PTHR43420">
    <property type="entry name" value="ACETYLTRANSFERASE"/>
    <property type="match status" value="1"/>
</dbReference>
<evidence type="ECO:0000259" key="3">
    <source>
        <dbReference type="PROSITE" id="PS51186"/>
    </source>
</evidence>
<dbReference type="WBParaSite" id="jg11075">
    <property type="protein sequence ID" value="jg11075"/>
    <property type="gene ID" value="jg11075"/>
</dbReference>
<dbReference type="SUPFAM" id="SSF55729">
    <property type="entry name" value="Acyl-CoA N-acyltransferases (Nat)"/>
    <property type="match status" value="1"/>
</dbReference>
<proteinExistence type="predicted"/>
<dbReference type="InterPro" id="IPR016181">
    <property type="entry name" value="Acyl_CoA_acyltransferase"/>
</dbReference>
<name>A0A915CP32_9BILA</name>
<dbReference type="InterPro" id="IPR000182">
    <property type="entry name" value="GNAT_dom"/>
</dbReference>
<dbReference type="InterPro" id="IPR050680">
    <property type="entry name" value="YpeA/RimI_acetyltransf"/>
</dbReference>
<dbReference type="CDD" id="cd04301">
    <property type="entry name" value="NAT_SF"/>
    <property type="match status" value="1"/>
</dbReference>
<evidence type="ECO:0000313" key="4">
    <source>
        <dbReference type="Proteomes" id="UP000887574"/>
    </source>
</evidence>
<reference evidence="5" key="1">
    <citation type="submission" date="2022-11" db="UniProtKB">
        <authorList>
            <consortium name="WormBaseParasite"/>
        </authorList>
    </citation>
    <scope>IDENTIFICATION</scope>
</reference>
<feature type="domain" description="N-acetyltransferase" evidence="3">
    <location>
        <begin position="35"/>
        <end position="191"/>
    </location>
</feature>
<dbReference type="AlphaFoldDB" id="A0A915CP32"/>
<keyword evidence="4" id="KW-1185">Reference proteome</keyword>
<accession>A0A915CP32</accession>
<keyword evidence="1" id="KW-0808">Transferase</keyword>
<evidence type="ECO:0000256" key="1">
    <source>
        <dbReference type="ARBA" id="ARBA00022679"/>
    </source>
</evidence>
<dbReference type="GO" id="GO:0016747">
    <property type="term" value="F:acyltransferase activity, transferring groups other than amino-acyl groups"/>
    <property type="evidence" value="ECO:0007669"/>
    <property type="project" value="InterPro"/>
</dbReference>
<sequence>MLIEKNGKCESNRECKRGTLCSAWPSFARRNVKTPQNRQMNPSSLGGSCQTAESLNSKVDYRFWMEHISDKWYRGGGSLDGITKLSCKYGAAGTIGKLQYGSVKQGTISIMWVGTDKDWQGKGVGKALLTRALNKIKEEKSDTTGQVVLTVKDCDEPQGNPPAERLYKRCGFKWRDSKDYKRTCEMYLTLKKYKNCEKSIDS</sequence>
<keyword evidence="2" id="KW-0012">Acyltransferase</keyword>
<dbReference type="Proteomes" id="UP000887574">
    <property type="component" value="Unplaced"/>
</dbReference>
<dbReference type="Pfam" id="PF13508">
    <property type="entry name" value="Acetyltransf_7"/>
    <property type="match status" value="1"/>
</dbReference>
<evidence type="ECO:0000313" key="5">
    <source>
        <dbReference type="WBParaSite" id="jg11075"/>
    </source>
</evidence>
<dbReference type="Gene3D" id="3.40.630.30">
    <property type="match status" value="1"/>
</dbReference>
<dbReference type="PANTHER" id="PTHR43420:SF12">
    <property type="entry name" value="N-ACETYLTRANSFERASE DOMAIN-CONTAINING PROTEIN"/>
    <property type="match status" value="1"/>
</dbReference>